<dbReference type="AlphaFoldDB" id="A0A4P9JLN4"/>
<dbReference type="InterPro" id="IPR027437">
    <property type="entry name" value="Rbsml_uS13_C"/>
</dbReference>
<dbReference type="EMBL" id="MH888186">
    <property type="protein sequence ID" value="QCU82620.1"/>
    <property type="molecule type" value="Genomic_DNA"/>
</dbReference>
<proteinExistence type="inferred from homology"/>
<sequence>MFRNLSGFSKYTKLKFMRRFEYNFYLKNKNYIDFKLGNLSLLRKKTINSFISRITNTNKSIFELIKINLIRLYLIKSFRGRAQALGKPSRGQRTWSNAWTAYKYNTTLKLFIRNLSRLQKSKLKKKKINYKLIEKKIRKPVFKIKQLKPVIKKNLWF</sequence>
<dbReference type="Gene3D" id="4.10.910.10">
    <property type="entry name" value="30s ribosomal protein s13, domain 2"/>
    <property type="match status" value="1"/>
</dbReference>
<reference evidence="4" key="1">
    <citation type="journal article" date="2019" name="Mitochondrial DNA Part B Resour">
        <title>The mitochondrial genome of the ciliate Pseudourostyla cristata (Ciliophora, Urostylida).</title>
        <authorList>
            <person name="Park K.-M."/>
            <person name="Min G.-S."/>
            <person name="Kim S."/>
        </authorList>
    </citation>
    <scope>NUCLEOTIDE SEQUENCE</scope>
</reference>
<gene>
    <name evidence="4" type="primary">rps13</name>
</gene>
<accession>A0A4P9JLN4</accession>
<dbReference type="InterPro" id="IPR010979">
    <property type="entry name" value="Ribosomal_uS13-like_H2TH"/>
</dbReference>
<dbReference type="GO" id="GO:1990904">
    <property type="term" value="C:ribonucleoprotein complex"/>
    <property type="evidence" value="ECO:0007669"/>
    <property type="project" value="UniProtKB-KW"/>
</dbReference>
<evidence type="ECO:0000256" key="1">
    <source>
        <dbReference type="ARBA" id="ARBA00008080"/>
    </source>
</evidence>
<keyword evidence="2 4" id="KW-0689">Ribosomal protein</keyword>
<protein>
    <submittedName>
        <fullName evidence="4">Ribosomal protein S13</fullName>
    </submittedName>
</protein>
<dbReference type="PROSITE" id="PS50159">
    <property type="entry name" value="RIBOSOMAL_S13_2"/>
    <property type="match status" value="1"/>
</dbReference>
<dbReference type="SUPFAM" id="SSF46946">
    <property type="entry name" value="S13-like H2TH domain"/>
    <property type="match status" value="1"/>
</dbReference>
<evidence type="ECO:0000256" key="3">
    <source>
        <dbReference type="ARBA" id="ARBA00023274"/>
    </source>
</evidence>
<keyword evidence="4" id="KW-0496">Mitochondrion</keyword>
<comment type="similarity">
    <text evidence="1">Belongs to the universal ribosomal protein uS13 family.</text>
</comment>
<evidence type="ECO:0000313" key="4">
    <source>
        <dbReference type="EMBL" id="QCU82620.1"/>
    </source>
</evidence>
<geneLocation type="mitochondrion" evidence="4"/>
<keyword evidence="3" id="KW-0687">Ribonucleoprotein</keyword>
<dbReference type="GO" id="GO:0003676">
    <property type="term" value="F:nucleic acid binding"/>
    <property type="evidence" value="ECO:0007669"/>
    <property type="project" value="InterPro"/>
</dbReference>
<evidence type="ECO:0000256" key="2">
    <source>
        <dbReference type="ARBA" id="ARBA00022980"/>
    </source>
</evidence>
<dbReference type="GO" id="GO:0005840">
    <property type="term" value="C:ribosome"/>
    <property type="evidence" value="ECO:0007669"/>
    <property type="project" value="UniProtKB-KW"/>
</dbReference>
<organism evidence="4">
    <name type="scientific">Pseudourostyla cristata</name>
    <dbReference type="NCBI Taxonomy" id="293816"/>
    <lineage>
        <taxon>Eukaryota</taxon>
        <taxon>Sar</taxon>
        <taxon>Alveolata</taxon>
        <taxon>Ciliophora</taxon>
        <taxon>Intramacronucleata</taxon>
        <taxon>Spirotrichea</taxon>
        <taxon>Stichotrichia</taxon>
        <taxon>Urostylida</taxon>
        <taxon>Pseudourostylidae</taxon>
        <taxon>Pseudourostyla</taxon>
    </lineage>
</organism>
<name>A0A4P9JLN4_9SPIT</name>